<name>A0A8X6NJP1_NEPPI</name>
<gene>
    <name evidence="1" type="primary">NCL1_47773</name>
    <name evidence="1" type="ORF">NPIL_232931</name>
</gene>
<dbReference type="Proteomes" id="UP000887013">
    <property type="component" value="Unassembled WGS sequence"/>
</dbReference>
<evidence type="ECO:0000313" key="1">
    <source>
        <dbReference type="EMBL" id="GFT18847.1"/>
    </source>
</evidence>
<keyword evidence="2" id="KW-1185">Reference proteome</keyword>
<dbReference type="OrthoDB" id="6421076at2759"/>
<dbReference type="AlphaFoldDB" id="A0A8X6NJP1"/>
<evidence type="ECO:0000313" key="2">
    <source>
        <dbReference type="Proteomes" id="UP000887013"/>
    </source>
</evidence>
<protein>
    <submittedName>
        <fullName evidence="1">Uncharacterized protein</fullName>
    </submittedName>
</protein>
<accession>A0A8X6NJP1</accession>
<sequence>MSSDEDFQYLVDHLFPLYNGIRGITLKLDGWCSIEPKGDLSIDLFNMMSKTMCVLEQSCAEPWMSVLTSLLRKVTLDPEIYCRQLMRFCQVEEGIASNINEKFINLFCVVNAIGVRMHGLTKKRFFMLSRYIVTVYYENNLKRDFKKYGGWKRLEKYLAAQNYTQFYDALQVYLASNSNEDLTPELKKILFSFDMKRKTIFSSGIDMEKYTNDQVTHDLTRQVVATIEASIVTEIFSVTMEKKPSTSSRDGASKPLSELGAVGGQIPGFGEGDSEAESPTFEESVKYVTSSLLFGLDRLQLQVEHSLELLNFVNKKMITFNS</sequence>
<proteinExistence type="predicted"/>
<reference evidence="1" key="1">
    <citation type="submission" date="2020-08" db="EMBL/GenBank/DDBJ databases">
        <title>Multicomponent nature underlies the extraordinary mechanical properties of spider dragline silk.</title>
        <authorList>
            <person name="Kono N."/>
            <person name="Nakamura H."/>
            <person name="Mori M."/>
            <person name="Yoshida Y."/>
            <person name="Ohtoshi R."/>
            <person name="Malay A.D."/>
            <person name="Moran D.A.P."/>
            <person name="Tomita M."/>
            <person name="Numata K."/>
            <person name="Arakawa K."/>
        </authorList>
    </citation>
    <scope>NUCLEOTIDE SEQUENCE</scope>
</reference>
<organism evidence="1 2">
    <name type="scientific">Nephila pilipes</name>
    <name type="common">Giant wood spider</name>
    <name type="synonym">Nephila maculata</name>
    <dbReference type="NCBI Taxonomy" id="299642"/>
    <lineage>
        <taxon>Eukaryota</taxon>
        <taxon>Metazoa</taxon>
        <taxon>Ecdysozoa</taxon>
        <taxon>Arthropoda</taxon>
        <taxon>Chelicerata</taxon>
        <taxon>Arachnida</taxon>
        <taxon>Araneae</taxon>
        <taxon>Araneomorphae</taxon>
        <taxon>Entelegynae</taxon>
        <taxon>Araneoidea</taxon>
        <taxon>Nephilidae</taxon>
        <taxon>Nephila</taxon>
    </lineage>
</organism>
<comment type="caution">
    <text evidence="1">The sequence shown here is derived from an EMBL/GenBank/DDBJ whole genome shotgun (WGS) entry which is preliminary data.</text>
</comment>
<dbReference type="EMBL" id="BMAW01010452">
    <property type="protein sequence ID" value="GFT18847.1"/>
    <property type="molecule type" value="Genomic_DNA"/>
</dbReference>